<evidence type="ECO:0000256" key="1">
    <source>
        <dbReference type="ARBA" id="ARBA00023002"/>
    </source>
</evidence>
<gene>
    <name evidence="3" type="ORF">CEP68_01835</name>
</gene>
<dbReference type="PANTHER" id="PTHR35176">
    <property type="entry name" value="HEME OXYGENASE HI_0854-RELATED"/>
    <property type="match status" value="1"/>
</dbReference>
<dbReference type="AlphaFoldDB" id="A0A1Z3UCN4"/>
<proteinExistence type="predicted"/>
<name>A0A1Z3UCN4_BREVE</name>
<evidence type="ECO:0000313" key="3">
    <source>
        <dbReference type="EMBL" id="ASE41049.1"/>
    </source>
</evidence>
<dbReference type="Proteomes" id="UP000197050">
    <property type="component" value="Chromosome"/>
</dbReference>
<dbReference type="GO" id="GO:0070967">
    <property type="term" value="F:coenzyme F420 binding"/>
    <property type="evidence" value="ECO:0007669"/>
    <property type="project" value="TreeGrafter"/>
</dbReference>
<accession>A0A1Z3UCN4</accession>
<dbReference type="KEGG" id="bvc:CEP68_01835"/>
<evidence type="ECO:0000313" key="4">
    <source>
        <dbReference type="Proteomes" id="UP000197050"/>
    </source>
</evidence>
<keyword evidence="1" id="KW-0560">Oxidoreductase</keyword>
<dbReference type="GO" id="GO:0016627">
    <property type="term" value="F:oxidoreductase activity, acting on the CH-CH group of donors"/>
    <property type="evidence" value="ECO:0007669"/>
    <property type="project" value="TreeGrafter"/>
</dbReference>
<evidence type="ECO:0000259" key="2">
    <source>
        <dbReference type="Pfam" id="PF01243"/>
    </source>
</evidence>
<dbReference type="InterPro" id="IPR011576">
    <property type="entry name" value="Pyridox_Oxase_N"/>
</dbReference>
<dbReference type="EMBL" id="CP022048">
    <property type="protein sequence ID" value="ASE41049.1"/>
    <property type="molecule type" value="Genomic_DNA"/>
</dbReference>
<sequence length="173" mass="18687">MHGQAVETIVSLLAHERLMSIGVNRPDGWPQVTTVGYINDGLDLYFVTSRESQKLANIQEDHRVSVSIHSDMDVVGAVGISMAARATEVTDPIEIERLNRIMRERWPSISVYCPATSSVAIIHLEPERICVISAASGRSKTECFSLVDAADTPTSGVVRGPGPGAVSAEARLF</sequence>
<organism evidence="3 4">
    <name type="scientific">Brevundimonas vesicularis</name>
    <name type="common">Pseudomonas vesicularis</name>
    <dbReference type="NCBI Taxonomy" id="41276"/>
    <lineage>
        <taxon>Bacteria</taxon>
        <taxon>Pseudomonadati</taxon>
        <taxon>Pseudomonadota</taxon>
        <taxon>Alphaproteobacteria</taxon>
        <taxon>Caulobacterales</taxon>
        <taxon>Caulobacteraceae</taxon>
        <taxon>Brevundimonas</taxon>
    </lineage>
</organism>
<dbReference type="Pfam" id="PF01243">
    <property type="entry name" value="PNPOx_N"/>
    <property type="match status" value="1"/>
</dbReference>
<dbReference type="PANTHER" id="PTHR35176:SF6">
    <property type="entry name" value="HEME OXYGENASE HI_0854-RELATED"/>
    <property type="match status" value="1"/>
</dbReference>
<reference evidence="4" key="1">
    <citation type="submission" date="2017-06" db="EMBL/GenBank/DDBJ databases">
        <title>FDA dAtabase for Regulatory Grade micrObial Sequences (FDA-ARGOS): Supporting development and validation of Infectious Disease Dx tests.</title>
        <authorList>
            <person name="Minogue T."/>
            <person name="Wolcott M."/>
            <person name="Wasieloski L."/>
            <person name="Aguilar W."/>
            <person name="Moore D."/>
            <person name="Tallon L."/>
            <person name="Sadzewicz L."/>
            <person name="Sengamalay N."/>
            <person name="Ott S."/>
            <person name="Godinez A."/>
            <person name="Nagaraj S."/>
            <person name="Nadendla S."/>
            <person name="Geyer C."/>
            <person name="Sichtig H."/>
        </authorList>
    </citation>
    <scope>NUCLEOTIDE SEQUENCE [LARGE SCALE GENOMIC DNA]</scope>
    <source>
        <strain evidence="4">FDAARGOS_289</strain>
    </source>
</reference>
<feature type="domain" description="Pyridoxamine 5'-phosphate oxidase N-terminal" evidence="2">
    <location>
        <begin position="7"/>
        <end position="129"/>
    </location>
</feature>
<protein>
    <submittedName>
        <fullName evidence="3">Pyridoxamine 5'-phosphate oxidase family protein</fullName>
    </submittedName>
</protein>
<dbReference type="GO" id="GO:0005829">
    <property type="term" value="C:cytosol"/>
    <property type="evidence" value="ECO:0007669"/>
    <property type="project" value="TreeGrafter"/>
</dbReference>
<dbReference type="InterPro" id="IPR052019">
    <property type="entry name" value="F420H2_bilvrd_red/Heme_oxyg"/>
</dbReference>
<dbReference type="SUPFAM" id="SSF50475">
    <property type="entry name" value="FMN-binding split barrel"/>
    <property type="match status" value="1"/>
</dbReference>
<dbReference type="InterPro" id="IPR012349">
    <property type="entry name" value="Split_barrel_FMN-bd"/>
</dbReference>
<dbReference type="Gene3D" id="2.30.110.10">
    <property type="entry name" value="Electron Transport, Fmn-binding Protein, Chain A"/>
    <property type="match status" value="1"/>
</dbReference>